<evidence type="ECO:0000313" key="10">
    <source>
        <dbReference type="Proteomes" id="UP000281726"/>
    </source>
</evidence>
<evidence type="ECO:0000256" key="6">
    <source>
        <dbReference type="ARBA" id="ARBA00023136"/>
    </source>
</evidence>
<keyword evidence="4" id="KW-0378">Hydrolase</keyword>
<dbReference type="GO" id="GO:0004252">
    <property type="term" value="F:serine-type endopeptidase activity"/>
    <property type="evidence" value="ECO:0007669"/>
    <property type="project" value="InterPro"/>
</dbReference>
<feature type="transmembrane region" description="Helical" evidence="7">
    <location>
        <begin position="286"/>
        <end position="305"/>
    </location>
</feature>
<dbReference type="EMBL" id="RBAK01000001">
    <property type="protein sequence ID" value="RKN50533.1"/>
    <property type="molecule type" value="Genomic_DNA"/>
</dbReference>
<feature type="transmembrane region" description="Helical" evidence="7">
    <location>
        <begin position="187"/>
        <end position="205"/>
    </location>
</feature>
<feature type="transmembrane region" description="Helical" evidence="7">
    <location>
        <begin position="157"/>
        <end position="175"/>
    </location>
</feature>
<dbReference type="GO" id="GO:0006508">
    <property type="term" value="P:proteolysis"/>
    <property type="evidence" value="ECO:0007669"/>
    <property type="project" value="UniProtKB-KW"/>
</dbReference>
<accession>A0A3A9ZQS9</accession>
<feature type="transmembrane region" description="Helical" evidence="7">
    <location>
        <begin position="240"/>
        <end position="256"/>
    </location>
</feature>
<dbReference type="InterPro" id="IPR022764">
    <property type="entry name" value="Peptidase_S54_rhomboid_dom"/>
</dbReference>
<feature type="transmembrane region" description="Helical" evidence="7">
    <location>
        <begin position="75"/>
        <end position="95"/>
    </location>
</feature>
<dbReference type="PANTHER" id="PTHR43731">
    <property type="entry name" value="RHOMBOID PROTEASE"/>
    <property type="match status" value="1"/>
</dbReference>
<reference evidence="9 10" key="1">
    <citation type="journal article" date="2004" name="Syst. Appl. Microbiol.">
        <title>Cryptoendolithic actinomycetes from antarctic sandstone rock samples: Micromonospora endolithica sp. nov. and two isolates related to Micromonospora coerulea Jensen 1932.</title>
        <authorList>
            <person name="Hirsch P."/>
            <person name="Mevs U."/>
            <person name="Kroppenstedt R.M."/>
            <person name="Schumann P."/>
            <person name="Stackebrandt E."/>
        </authorList>
    </citation>
    <scope>NUCLEOTIDE SEQUENCE [LARGE SCALE GENOMIC DNA]</scope>
    <source>
        <strain evidence="9 10">JCM 12677</strain>
    </source>
</reference>
<evidence type="ECO:0000256" key="2">
    <source>
        <dbReference type="ARBA" id="ARBA00009045"/>
    </source>
</evidence>
<proteinExistence type="inferred from homology"/>
<dbReference type="GO" id="GO:0016020">
    <property type="term" value="C:membrane"/>
    <property type="evidence" value="ECO:0007669"/>
    <property type="project" value="UniProtKB-SubCell"/>
</dbReference>
<evidence type="ECO:0000256" key="3">
    <source>
        <dbReference type="ARBA" id="ARBA00022692"/>
    </source>
</evidence>
<keyword evidence="9" id="KW-0645">Protease</keyword>
<keyword evidence="3 7" id="KW-0812">Transmembrane</keyword>
<gene>
    <name evidence="9" type="ORF">D7223_01750</name>
</gene>
<dbReference type="OrthoDB" id="9807874at2"/>
<dbReference type="Proteomes" id="UP000281726">
    <property type="component" value="Unassembled WGS sequence"/>
</dbReference>
<dbReference type="AlphaFoldDB" id="A0A3A9ZQS9"/>
<evidence type="ECO:0000256" key="1">
    <source>
        <dbReference type="ARBA" id="ARBA00004141"/>
    </source>
</evidence>
<keyword evidence="10" id="KW-1185">Reference proteome</keyword>
<comment type="subcellular location">
    <subcellularLocation>
        <location evidence="1">Membrane</location>
        <topology evidence="1">Multi-pass membrane protein</topology>
    </subcellularLocation>
</comment>
<sequence length="312" mass="33623">MDTTSTPPAGPPAADTPTTCFRHPRRETYLRCTRCDRYICPDCMREAPVGFRCPVCVKEDNRTVREARTVFGGRTVTAPLVTYALIALNVLAYLVELAVPGVVDLYYNIGAALVDADGAQYVDDGTPYPGFDQVGVLHGEWYRLVTSAFLHSLPGEGIFGIAHILLNMYWLWVLGRVLEERLGHVRLVAVYLLSAVGGSVLAILVDPGQAALGASGAVFGLAACYFVLTRKLRHHPLDGNRLMLMFVLWLVLSATFTSWEGHLGGLLAGGVTGAGLAYAPRERRAAVQALVVAGVALILAVLVILKSLQFTG</sequence>
<keyword evidence="5 7" id="KW-1133">Transmembrane helix</keyword>
<name>A0A3A9ZQS9_9ACTN</name>
<dbReference type="InterPro" id="IPR035952">
    <property type="entry name" value="Rhomboid-like_sf"/>
</dbReference>
<dbReference type="SUPFAM" id="SSF144091">
    <property type="entry name" value="Rhomboid-like"/>
    <property type="match status" value="1"/>
</dbReference>
<keyword evidence="6 7" id="KW-0472">Membrane</keyword>
<evidence type="ECO:0000256" key="7">
    <source>
        <dbReference type="SAM" id="Phobius"/>
    </source>
</evidence>
<evidence type="ECO:0000256" key="5">
    <source>
        <dbReference type="ARBA" id="ARBA00022989"/>
    </source>
</evidence>
<dbReference type="RefSeq" id="WP_120724054.1">
    <property type="nucleotide sequence ID" value="NZ_RBAK01000001.1"/>
</dbReference>
<evidence type="ECO:0000256" key="4">
    <source>
        <dbReference type="ARBA" id="ARBA00022801"/>
    </source>
</evidence>
<dbReference type="InterPro" id="IPR050925">
    <property type="entry name" value="Rhomboid_protease_S54"/>
</dbReference>
<organism evidence="9 10">
    <name type="scientific">Micromonospora endolithica</name>
    <dbReference type="NCBI Taxonomy" id="230091"/>
    <lineage>
        <taxon>Bacteria</taxon>
        <taxon>Bacillati</taxon>
        <taxon>Actinomycetota</taxon>
        <taxon>Actinomycetes</taxon>
        <taxon>Micromonosporales</taxon>
        <taxon>Micromonosporaceae</taxon>
        <taxon>Micromonospora</taxon>
    </lineage>
</organism>
<dbReference type="Gene3D" id="1.20.1540.10">
    <property type="entry name" value="Rhomboid-like"/>
    <property type="match status" value="1"/>
</dbReference>
<feature type="transmembrane region" description="Helical" evidence="7">
    <location>
        <begin position="211"/>
        <end position="228"/>
    </location>
</feature>
<dbReference type="PANTHER" id="PTHR43731:SF14">
    <property type="entry name" value="PRESENILIN-ASSOCIATED RHOMBOID-LIKE PROTEIN, MITOCHONDRIAL"/>
    <property type="match status" value="1"/>
</dbReference>
<dbReference type="Pfam" id="PF01694">
    <property type="entry name" value="Rhomboid"/>
    <property type="match status" value="1"/>
</dbReference>
<protein>
    <submittedName>
        <fullName evidence="9">Rhomboid family intramembrane serine protease</fullName>
    </submittedName>
</protein>
<evidence type="ECO:0000313" key="9">
    <source>
        <dbReference type="EMBL" id="RKN50533.1"/>
    </source>
</evidence>
<comment type="similarity">
    <text evidence="2">Belongs to the peptidase S54 family.</text>
</comment>
<comment type="caution">
    <text evidence="9">The sequence shown here is derived from an EMBL/GenBank/DDBJ whole genome shotgun (WGS) entry which is preliminary data.</text>
</comment>
<feature type="domain" description="Peptidase S54 rhomboid" evidence="8">
    <location>
        <begin position="139"/>
        <end position="276"/>
    </location>
</feature>
<evidence type="ECO:0000259" key="8">
    <source>
        <dbReference type="Pfam" id="PF01694"/>
    </source>
</evidence>